<reference evidence="2" key="1">
    <citation type="submission" date="2018-06" db="EMBL/GenBank/DDBJ databases">
        <authorList>
            <person name="Zhirakovskaya E."/>
        </authorList>
    </citation>
    <scope>NUCLEOTIDE SEQUENCE</scope>
</reference>
<dbReference type="EMBL" id="UOFD01000024">
    <property type="protein sequence ID" value="VAW51131.1"/>
    <property type="molecule type" value="Genomic_DNA"/>
</dbReference>
<name>A0A3B0W741_9ZZZZ</name>
<evidence type="ECO:0000313" key="2">
    <source>
        <dbReference type="EMBL" id="VAW51131.1"/>
    </source>
</evidence>
<evidence type="ECO:0000256" key="1">
    <source>
        <dbReference type="SAM" id="MobiDB-lite"/>
    </source>
</evidence>
<gene>
    <name evidence="2" type="ORF">MNBD_GAMMA06-1819</name>
</gene>
<accession>A0A3B0W741</accession>
<protein>
    <submittedName>
        <fullName evidence="2">Uncharacterized protein</fullName>
    </submittedName>
</protein>
<proteinExistence type="predicted"/>
<dbReference type="AlphaFoldDB" id="A0A3B0W741"/>
<sequence>MNQDYYNAVTKMEEAGVDPEYIVGWEGGYVLNPPREEQRVTEAYEAGYDDGKEKNVDNFSKWAK</sequence>
<organism evidence="2">
    <name type="scientific">hydrothermal vent metagenome</name>
    <dbReference type="NCBI Taxonomy" id="652676"/>
    <lineage>
        <taxon>unclassified sequences</taxon>
        <taxon>metagenomes</taxon>
        <taxon>ecological metagenomes</taxon>
    </lineage>
</organism>
<feature type="region of interest" description="Disordered" evidence="1">
    <location>
        <begin position="44"/>
        <end position="64"/>
    </location>
</feature>